<reference evidence="2" key="1">
    <citation type="submission" date="2021-06" db="EMBL/GenBank/DDBJ databases">
        <authorList>
            <person name="Kallberg Y."/>
            <person name="Tangrot J."/>
            <person name="Rosling A."/>
        </authorList>
    </citation>
    <scope>NUCLEOTIDE SEQUENCE</scope>
    <source>
        <strain evidence="2">FL966</strain>
    </source>
</reference>
<keyword evidence="1" id="KW-0812">Transmembrane</keyword>
<keyword evidence="1" id="KW-0472">Membrane</keyword>
<protein>
    <submittedName>
        <fullName evidence="2">552_t:CDS:1</fullName>
    </submittedName>
</protein>
<sequence>IIIIDTPTSPVVTGSLITITWGIAGTISTKPYVLEISNIDTKISKSINNPVNLEVYYTQWVINVDPGTYKFVIHDIDNDVTCSSGTFTVILVSPTYPPSLNSPNTPPQISQIPQNSQISQIPQNSQISQIPQASQISQAIATIYSSTITTVQTRSLPNIPSSKTGSFSPGINPIHTDTSNSIKSVNILGFIGITAGVIAGIMLITTGSIMLARRRSL</sequence>
<name>A0A9N9GAY3_9GLOM</name>
<comment type="caution">
    <text evidence="2">The sequence shown here is derived from an EMBL/GenBank/DDBJ whole genome shotgun (WGS) entry which is preliminary data.</text>
</comment>
<dbReference type="OrthoDB" id="2439421at2759"/>
<dbReference type="EMBL" id="CAJVQA010004213">
    <property type="protein sequence ID" value="CAG8594009.1"/>
    <property type="molecule type" value="Genomic_DNA"/>
</dbReference>
<evidence type="ECO:0000313" key="3">
    <source>
        <dbReference type="Proteomes" id="UP000789759"/>
    </source>
</evidence>
<feature type="non-terminal residue" evidence="2">
    <location>
        <position position="217"/>
    </location>
</feature>
<accession>A0A9N9GAY3</accession>
<gene>
    <name evidence="2" type="ORF">CPELLU_LOCUS6674</name>
</gene>
<keyword evidence="1" id="KW-1133">Transmembrane helix</keyword>
<evidence type="ECO:0000313" key="2">
    <source>
        <dbReference type="EMBL" id="CAG8594009.1"/>
    </source>
</evidence>
<organism evidence="2 3">
    <name type="scientific">Cetraspora pellucida</name>
    <dbReference type="NCBI Taxonomy" id="1433469"/>
    <lineage>
        <taxon>Eukaryota</taxon>
        <taxon>Fungi</taxon>
        <taxon>Fungi incertae sedis</taxon>
        <taxon>Mucoromycota</taxon>
        <taxon>Glomeromycotina</taxon>
        <taxon>Glomeromycetes</taxon>
        <taxon>Diversisporales</taxon>
        <taxon>Gigasporaceae</taxon>
        <taxon>Cetraspora</taxon>
    </lineage>
</organism>
<keyword evidence="3" id="KW-1185">Reference proteome</keyword>
<evidence type="ECO:0000256" key="1">
    <source>
        <dbReference type="SAM" id="Phobius"/>
    </source>
</evidence>
<proteinExistence type="predicted"/>
<dbReference type="Proteomes" id="UP000789759">
    <property type="component" value="Unassembled WGS sequence"/>
</dbReference>
<dbReference type="AlphaFoldDB" id="A0A9N9GAY3"/>
<feature type="transmembrane region" description="Helical" evidence="1">
    <location>
        <begin position="187"/>
        <end position="212"/>
    </location>
</feature>